<evidence type="ECO:0000313" key="1">
    <source>
        <dbReference type="EMBL" id="SFN50996.1"/>
    </source>
</evidence>
<sequence length="57" mass="7000">MKRKIPRRYRYKAQFKKPEPELNNEDETEELKETESDRMLRWSWTALGKLCLEVVND</sequence>
<dbReference type="EMBL" id="FOVK01000002">
    <property type="protein sequence ID" value="SFN50996.1"/>
    <property type="molecule type" value="Genomic_DNA"/>
</dbReference>
<proteinExistence type="predicted"/>
<gene>
    <name evidence="1" type="ORF">SAMN04488695_10242</name>
</gene>
<evidence type="ECO:0000313" key="2">
    <source>
        <dbReference type="Proteomes" id="UP000181899"/>
    </source>
</evidence>
<dbReference type="Proteomes" id="UP000181899">
    <property type="component" value="Unassembled WGS sequence"/>
</dbReference>
<accession>A0A1I4ZL45</accession>
<keyword evidence="2" id="KW-1185">Reference proteome</keyword>
<name>A0A1I4ZL45_9CLOT</name>
<organism evidence="1 2">
    <name type="scientific">Proteiniclasticum ruminis</name>
    <dbReference type="NCBI Taxonomy" id="398199"/>
    <lineage>
        <taxon>Bacteria</taxon>
        <taxon>Bacillati</taxon>
        <taxon>Bacillota</taxon>
        <taxon>Clostridia</taxon>
        <taxon>Eubacteriales</taxon>
        <taxon>Clostridiaceae</taxon>
        <taxon>Proteiniclasticum</taxon>
    </lineage>
</organism>
<dbReference type="AlphaFoldDB" id="A0A1I4ZL45"/>
<reference evidence="1 2" key="1">
    <citation type="submission" date="2016-10" db="EMBL/GenBank/DDBJ databases">
        <authorList>
            <person name="de Groot N.N."/>
        </authorList>
    </citation>
    <scope>NUCLEOTIDE SEQUENCE [LARGE SCALE GENOMIC DNA]</scope>
    <source>
        <strain evidence="1 2">ML2</strain>
    </source>
</reference>
<protein>
    <submittedName>
        <fullName evidence="1">Uncharacterized protein</fullName>
    </submittedName>
</protein>